<evidence type="ECO:0000256" key="2">
    <source>
        <dbReference type="ARBA" id="ARBA00023015"/>
    </source>
</evidence>
<reference evidence="7 8" key="1">
    <citation type="submission" date="2018-11" db="EMBL/GenBank/DDBJ databases">
        <title>Sequencing the genomes of 1000 actinobacteria strains.</title>
        <authorList>
            <person name="Klenk H.-P."/>
        </authorList>
    </citation>
    <scope>NUCLEOTIDE SEQUENCE [LARGE SCALE GENOMIC DNA]</scope>
    <source>
        <strain evidence="7 8">DSM 14418</strain>
    </source>
</reference>
<dbReference type="InterPro" id="IPR036388">
    <property type="entry name" value="WH-like_DNA-bd_sf"/>
</dbReference>
<dbReference type="EMBL" id="RKRA01000001">
    <property type="protein sequence ID" value="RPF26421.1"/>
    <property type="molecule type" value="Genomic_DNA"/>
</dbReference>
<keyword evidence="4" id="KW-0238">DNA-binding</keyword>
<dbReference type="GO" id="GO:0016987">
    <property type="term" value="F:sigma factor activity"/>
    <property type="evidence" value="ECO:0007669"/>
    <property type="project" value="UniProtKB-KW"/>
</dbReference>
<comment type="similarity">
    <text evidence="1">Belongs to the sigma-70 factor family. ECF subfamily.</text>
</comment>
<dbReference type="RefSeq" id="WP_123914970.1">
    <property type="nucleotide sequence ID" value="NZ_RKRA01000001.1"/>
</dbReference>
<dbReference type="GO" id="GO:0006352">
    <property type="term" value="P:DNA-templated transcription initiation"/>
    <property type="evidence" value="ECO:0007669"/>
    <property type="project" value="InterPro"/>
</dbReference>
<evidence type="ECO:0000256" key="3">
    <source>
        <dbReference type="ARBA" id="ARBA00023082"/>
    </source>
</evidence>
<dbReference type="PANTHER" id="PTHR43133:SF8">
    <property type="entry name" value="RNA POLYMERASE SIGMA FACTOR HI_1459-RELATED"/>
    <property type="match status" value="1"/>
</dbReference>
<dbReference type="InterPro" id="IPR013324">
    <property type="entry name" value="RNA_pol_sigma_r3/r4-like"/>
</dbReference>
<name>A0A3N5A3P4_9MICO</name>
<dbReference type="Pfam" id="PF04542">
    <property type="entry name" value="Sigma70_r2"/>
    <property type="match status" value="1"/>
</dbReference>
<dbReference type="Gene3D" id="1.10.1740.10">
    <property type="match status" value="1"/>
</dbReference>
<dbReference type="Gene3D" id="1.10.10.10">
    <property type="entry name" value="Winged helix-like DNA-binding domain superfamily/Winged helix DNA-binding domain"/>
    <property type="match status" value="1"/>
</dbReference>
<keyword evidence="5" id="KW-0804">Transcription</keyword>
<organism evidence="7 8">
    <name type="scientific">Georgenia muralis</name>
    <dbReference type="NCBI Taxonomy" id="154117"/>
    <lineage>
        <taxon>Bacteria</taxon>
        <taxon>Bacillati</taxon>
        <taxon>Actinomycetota</taxon>
        <taxon>Actinomycetes</taxon>
        <taxon>Micrococcales</taxon>
        <taxon>Bogoriellaceae</taxon>
        <taxon>Georgenia</taxon>
    </lineage>
</organism>
<keyword evidence="8" id="KW-1185">Reference proteome</keyword>
<dbReference type="InterPro" id="IPR013325">
    <property type="entry name" value="RNA_pol_sigma_r2"/>
</dbReference>
<keyword evidence="2" id="KW-0805">Transcription regulation</keyword>
<gene>
    <name evidence="7" type="ORF">EDD32_0861</name>
</gene>
<evidence type="ECO:0000256" key="4">
    <source>
        <dbReference type="ARBA" id="ARBA00023125"/>
    </source>
</evidence>
<sequence length="203" mass="22273">MTEHTATSDERTATSSPVADEARTAFAEWVGGDPTGLDRLVRLLTPMLWNLARAYRLDAATAEDAVQATWIALVRHRETVRDPQAVLRWLSVAVRREAARLSRSAARAAPVEDETLAAVLEPEPGIEEEVVARDTGALLWRHLAALSERCQRLLRVLAFQDKPDYRALSVELGMPVGSIGPTRARCLGKLRALCTADPSWSPA</sequence>
<dbReference type="NCBIfam" id="TIGR02937">
    <property type="entry name" value="sigma70-ECF"/>
    <property type="match status" value="1"/>
</dbReference>
<dbReference type="InterPro" id="IPR039425">
    <property type="entry name" value="RNA_pol_sigma-70-like"/>
</dbReference>
<evidence type="ECO:0000313" key="7">
    <source>
        <dbReference type="EMBL" id="RPF26421.1"/>
    </source>
</evidence>
<dbReference type="PANTHER" id="PTHR43133">
    <property type="entry name" value="RNA POLYMERASE ECF-TYPE SIGMA FACTO"/>
    <property type="match status" value="1"/>
</dbReference>
<dbReference type="SUPFAM" id="SSF88946">
    <property type="entry name" value="Sigma2 domain of RNA polymerase sigma factors"/>
    <property type="match status" value="1"/>
</dbReference>
<evidence type="ECO:0000259" key="6">
    <source>
        <dbReference type="Pfam" id="PF04542"/>
    </source>
</evidence>
<evidence type="ECO:0000256" key="1">
    <source>
        <dbReference type="ARBA" id="ARBA00010641"/>
    </source>
</evidence>
<feature type="domain" description="RNA polymerase sigma-70 region 2" evidence="6">
    <location>
        <begin position="40"/>
        <end position="107"/>
    </location>
</feature>
<evidence type="ECO:0000313" key="8">
    <source>
        <dbReference type="Proteomes" id="UP000280726"/>
    </source>
</evidence>
<protein>
    <submittedName>
        <fullName evidence="7">RNA polymerase sigma factor (Sigma-70 family)</fullName>
    </submittedName>
</protein>
<accession>A0A3N5A3P4</accession>
<dbReference type="Proteomes" id="UP000280726">
    <property type="component" value="Unassembled WGS sequence"/>
</dbReference>
<comment type="caution">
    <text evidence="7">The sequence shown here is derived from an EMBL/GenBank/DDBJ whole genome shotgun (WGS) entry which is preliminary data.</text>
</comment>
<evidence type="ECO:0000256" key="5">
    <source>
        <dbReference type="ARBA" id="ARBA00023163"/>
    </source>
</evidence>
<dbReference type="SUPFAM" id="SSF88659">
    <property type="entry name" value="Sigma3 and sigma4 domains of RNA polymerase sigma factors"/>
    <property type="match status" value="1"/>
</dbReference>
<dbReference type="GO" id="GO:0003677">
    <property type="term" value="F:DNA binding"/>
    <property type="evidence" value="ECO:0007669"/>
    <property type="project" value="UniProtKB-KW"/>
</dbReference>
<keyword evidence="3" id="KW-0731">Sigma factor</keyword>
<dbReference type="AlphaFoldDB" id="A0A3N5A3P4"/>
<dbReference type="InterPro" id="IPR007627">
    <property type="entry name" value="RNA_pol_sigma70_r2"/>
</dbReference>
<dbReference type="InterPro" id="IPR014284">
    <property type="entry name" value="RNA_pol_sigma-70_dom"/>
</dbReference>
<dbReference type="OrthoDB" id="265863at2"/>
<proteinExistence type="inferred from homology"/>